<comment type="caution">
    <text evidence="3">The sequence shown here is derived from an EMBL/GenBank/DDBJ whole genome shotgun (WGS) entry which is preliminary data.</text>
</comment>
<feature type="transmembrane region" description="Helical" evidence="1">
    <location>
        <begin position="20"/>
        <end position="41"/>
    </location>
</feature>
<evidence type="ECO:0000256" key="1">
    <source>
        <dbReference type="SAM" id="Phobius"/>
    </source>
</evidence>
<protein>
    <recommendedName>
        <fullName evidence="2">Soluble ligand binding domain-containing protein</fullName>
    </recommendedName>
</protein>
<dbReference type="GO" id="GO:0015628">
    <property type="term" value="P:protein secretion by the type II secretion system"/>
    <property type="evidence" value="ECO:0007669"/>
    <property type="project" value="TreeGrafter"/>
</dbReference>
<dbReference type="PANTHER" id="PTHR21180">
    <property type="entry name" value="ENDONUCLEASE/EXONUCLEASE/PHOSPHATASE FAMILY DOMAIN-CONTAINING PROTEIN 1"/>
    <property type="match status" value="1"/>
</dbReference>
<dbReference type="AlphaFoldDB" id="A0A2H0KMK2"/>
<dbReference type="PANTHER" id="PTHR21180:SF32">
    <property type="entry name" value="ENDONUCLEASE_EXONUCLEASE_PHOSPHATASE FAMILY DOMAIN-CONTAINING PROTEIN 1"/>
    <property type="match status" value="1"/>
</dbReference>
<dbReference type="SUPFAM" id="SSF142984">
    <property type="entry name" value="Nqo1 middle domain-like"/>
    <property type="match status" value="1"/>
</dbReference>
<evidence type="ECO:0000259" key="2">
    <source>
        <dbReference type="Pfam" id="PF10531"/>
    </source>
</evidence>
<keyword evidence="1" id="KW-0812">Transmembrane</keyword>
<evidence type="ECO:0000313" key="3">
    <source>
        <dbReference type="EMBL" id="PIQ72465.1"/>
    </source>
</evidence>
<dbReference type="InterPro" id="IPR051675">
    <property type="entry name" value="Endo/Exo/Phosphatase_dom_1"/>
</dbReference>
<dbReference type="SUPFAM" id="SSF81585">
    <property type="entry name" value="PsbU/PolX domain-like"/>
    <property type="match status" value="1"/>
</dbReference>
<dbReference type="Gene3D" id="1.10.150.320">
    <property type="entry name" value="Photosystem II 12 kDa extrinsic protein"/>
    <property type="match status" value="1"/>
</dbReference>
<dbReference type="GO" id="GO:0015627">
    <property type="term" value="C:type II protein secretion system complex"/>
    <property type="evidence" value="ECO:0007669"/>
    <property type="project" value="TreeGrafter"/>
</dbReference>
<evidence type="ECO:0000313" key="4">
    <source>
        <dbReference type="Proteomes" id="UP000229570"/>
    </source>
</evidence>
<proteinExistence type="predicted"/>
<reference evidence="3 4" key="1">
    <citation type="submission" date="2017-09" db="EMBL/GenBank/DDBJ databases">
        <title>Depth-based differentiation of microbial function through sediment-hosted aquifers and enrichment of novel symbionts in the deep terrestrial subsurface.</title>
        <authorList>
            <person name="Probst A.J."/>
            <person name="Ladd B."/>
            <person name="Jarett J.K."/>
            <person name="Geller-Mcgrath D.E."/>
            <person name="Sieber C.M."/>
            <person name="Emerson J.B."/>
            <person name="Anantharaman K."/>
            <person name="Thomas B.C."/>
            <person name="Malmstrom R."/>
            <person name="Stieglmeier M."/>
            <person name="Klingl A."/>
            <person name="Woyke T."/>
            <person name="Ryan C.M."/>
            <person name="Banfield J.F."/>
        </authorList>
    </citation>
    <scope>NUCLEOTIDE SEQUENCE [LARGE SCALE GENOMIC DNA]</scope>
    <source>
        <strain evidence="3">CG11_big_fil_rev_8_21_14_0_20_35_14</strain>
    </source>
</reference>
<gene>
    <name evidence="3" type="ORF">COV86_02840</name>
</gene>
<dbReference type="Gene3D" id="3.10.560.10">
    <property type="entry name" value="Outer membrane lipoprotein wza domain like"/>
    <property type="match status" value="1"/>
</dbReference>
<name>A0A2H0KMK2_9BACT</name>
<accession>A0A2H0KMK2</accession>
<dbReference type="InterPro" id="IPR019554">
    <property type="entry name" value="Soluble_ligand-bd"/>
</dbReference>
<dbReference type="Pfam" id="PF10531">
    <property type="entry name" value="SLBB"/>
    <property type="match status" value="1"/>
</dbReference>
<dbReference type="EMBL" id="PCVL01000038">
    <property type="protein sequence ID" value="PIQ72465.1"/>
    <property type="molecule type" value="Genomic_DNA"/>
</dbReference>
<keyword evidence="1" id="KW-1133">Transmembrane helix</keyword>
<dbReference type="Pfam" id="PF12836">
    <property type="entry name" value="HHH_3"/>
    <property type="match status" value="1"/>
</dbReference>
<dbReference type="Proteomes" id="UP000229570">
    <property type="component" value="Unassembled WGS sequence"/>
</dbReference>
<sequence>MTMGSMEKLLKKLKKYRIEVVILTIAFLIAIVSLLIFLNTYQKTDEEIQDFSLRPSSFEEQVGGQAKIYIDVSGSVNKPDSYEASNGIRLKDLIKKAGGLSDSADKSFFARNFNLARIVSDQEKIYVPSVWEVGNGYFVENQQMLDYNSPGRGIASNAPTDNKININSATIEELDTLPGVGKVTAQKIIDNRPFGALEELLNKKIVNKSVFENIKDLITI</sequence>
<keyword evidence="1" id="KW-0472">Membrane</keyword>
<organism evidence="3 4">
    <name type="scientific">Candidatus Roizmanbacteria bacterium CG11_big_fil_rev_8_21_14_0_20_35_14</name>
    <dbReference type="NCBI Taxonomy" id="1974855"/>
    <lineage>
        <taxon>Bacteria</taxon>
        <taxon>Candidatus Roizmaniibacteriota</taxon>
    </lineage>
</organism>
<feature type="domain" description="Soluble ligand binding" evidence="2">
    <location>
        <begin position="70"/>
        <end position="127"/>
    </location>
</feature>